<protein>
    <submittedName>
        <fullName evidence="2">DinB family protein</fullName>
    </submittedName>
</protein>
<organism evidence="2 3">
    <name type="scientific">Candidatus Pedobacter colombiensis</name>
    <dbReference type="NCBI Taxonomy" id="3121371"/>
    <lineage>
        <taxon>Bacteria</taxon>
        <taxon>Pseudomonadati</taxon>
        <taxon>Bacteroidota</taxon>
        <taxon>Sphingobacteriia</taxon>
        <taxon>Sphingobacteriales</taxon>
        <taxon>Sphingobacteriaceae</taxon>
        <taxon>Pedobacter</taxon>
    </lineage>
</organism>
<dbReference type="Proteomes" id="UP001214530">
    <property type="component" value="Chromosome"/>
</dbReference>
<dbReference type="InterPro" id="IPR024775">
    <property type="entry name" value="DinB-like"/>
</dbReference>
<sequence length="167" mass="19498">MNRPQTHEYPVWAEQYISLVEGDVLELLKRQAIEFPDFVNDLVEKADYAYAPGKWTIKQLIGHIIDTERILVYRLTCFARGENHALPGFEEDDYVAHAHFQDRSLLSLSEEFSLLRRANMYLFNSLIEKELNRSGTASERQITVRALLYVIPGHIIHHVQIIKSRYL</sequence>
<evidence type="ECO:0000313" key="3">
    <source>
        <dbReference type="Proteomes" id="UP001214530"/>
    </source>
</evidence>
<accession>A0AAJ6B5Z0</accession>
<evidence type="ECO:0000313" key="2">
    <source>
        <dbReference type="EMBL" id="WEK19277.1"/>
    </source>
</evidence>
<dbReference type="Pfam" id="PF12867">
    <property type="entry name" value="DinB_2"/>
    <property type="match status" value="1"/>
</dbReference>
<dbReference type="Gene3D" id="1.20.120.450">
    <property type="entry name" value="dinb family like domain"/>
    <property type="match status" value="1"/>
</dbReference>
<reference evidence="2" key="1">
    <citation type="submission" date="2023-03" db="EMBL/GenBank/DDBJ databases">
        <title>Andean soil-derived lignocellulolytic bacterial consortium as a source of novel taxa and putative plastic-active enzymes.</title>
        <authorList>
            <person name="Diaz-Garcia L."/>
            <person name="Chuvochina M."/>
            <person name="Feuerriegel G."/>
            <person name="Bunk B."/>
            <person name="Sproer C."/>
            <person name="Streit W.R."/>
            <person name="Rodriguez L.M."/>
            <person name="Overmann J."/>
            <person name="Jimenez D.J."/>
        </authorList>
    </citation>
    <scope>NUCLEOTIDE SEQUENCE</scope>
    <source>
        <strain evidence="2">MAG 3858</strain>
    </source>
</reference>
<feature type="domain" description="DinB-like" evidence="1">
    <location>
        <begin position="44"/>
        <end position="162"/>
    </location>
</feature>
<dbReference type="SUPFAM" id="SSF109854">
    <property type="entry name" value="DinB/YfiT-like putative metalloenzymes"/>
    <property type="match status" value="1"/>
</dbReference>
<dbReference type="EMBL" id="CP119313">
    <property type="protein sequence ID" value="WEK19277.1"/>
    <property type="molecule type" value="Genomic_DNA"/>
</dbReference>
<dbReference type="AlphaFoldDB" id="A0AAJ6B5Z0"/>
<evidence type="ECO:0000259" key="1">
    <source>
        <dbReference type="Pfam" id="PF12867"/>
    </source>
</evidence>
<dbReference type="InterPro" id="IPR034660">
    <property type="entry name" value="DinB/YfiT-like"/>
</dbReference>
<proteinExistence type="predicted"/>
<gene>
    <name evidence="2" type="ORF">P0Y49_21105</name>
</gene>
<name>A0AAJ6B5Z0_9SPHI</name>